<organism evidence="2 3">
    <name type="scientific">Candidatus Blautia merdavium</name>
    <dbReference type="NCBI Taxonomy" id="2838494"/>
    <lineage>
        <taxon>Bacteria</taxon>
        <taxon>Bacillati</taxon>
        <taxon>Bacillota</taxon>
        <taxon>Clostridia</taxon>
        <taxon>Lachnospirales</taxon>
        <taxon>Lachnospiraceae</taxon>
        <taxon>Blautia</taxon>
    </lineage>
</organism>
<dbReference type="GO" id="GO:0005975">
    <property type="term" value="P:carbohydrate metabolic process"/>
    <property type="evidence" value="ECO:0007669"/>
    <property type="project" value="InterPro"/>
</dbReference>
<protein>
    <submittedName>
        <fullName evidence="2">Polysaccharide deacetylase family protein</fullName>
    </submittedName>
</protein>
<dbReference type="PANTHER" id="PTHR10587:SF128">
    <property type="entry name" value="POLYSACCHARIDE DEACETYLASE PDAB-RELATED"/>
    <property type="match status" value="1"/>
</dbReference>
<dbReference type="InterPro" id="IPR011330">
    <property type="entry name" value="Glyco_hydro/deAcase_b/a-brl"/>
</dbReference>
<dbReference type="PANTHER" id="PTHR10587">
    <property type="entry name" value="GLYCOSYL TRANSFERASE-RELATED"/>
    <property type="match status" value="1"/>
</dbReference>
<dbReference type="Proteomes" id="UP000823886">
    <property type="component" value="Unassembled WGS sequence"/>
</dbReference>
<accession>A0A9D2PS46</accession>
<feature type="domain" description="NodB homology" evidence="1">
    <location>
        <begin position="51"/>
        <end position="230"/>
    </location>
</feature>
<dbReference type="GO" id="GO:0016810">
    <property type="term" value="F:hydrolase activity, acting on carbon-nitrogen (but not peptide) bonds"/>
    <property type="evidence" value="ECO:0007669"/>
    <property type="project" value="InterPro"/>
</dbReference>
<evidence type="ECO:0000313" key="2">
    <source>
        <dbReference type="EMBL" id="HJC64716.1"/>
    </source>
</evidence>
<comment type="caution">
    <text evidence="2">The sequence shown here is derived from an EMBL/GenBank/DDBJ whole genome shotgun (WGS) entry which is preliminary data.</text>
</comment>
<proteinExistence type="predicted"/>
<reference evidence="2" key="1">
    <citation type="journal article" date="2021" name="PeerJ">
        <title>Extensive microbial diversity within the chicken gut microbiome revealed by metagenomics and culture.</title>
        <authorList>
            <person name="Gilroy R."/>
            <person name="Ravi A."/>
            <person name="Getino M."/>
            <person name="Pursley I."/>
            <person name="Horton D.L."/>
            <person name="Alikhan N.F."/>
            <person name="Baker D."/>
            <person name="Gharbi K."/>
            <person name="Hall N."/>
            <person name="Watson M."/>
            <person name="Adriaenssens E.M."/>
            <person name="Foster-Nyarko E."/>
            <person name="Jarju S."/>
            <person name="Secka A."/>
            <person name="Antonio M."/>
            <person name="Oren A."/>
            <person name="Chaudhuri R.R."/>
            <person name="La Ragione R."/>
            <person name="Hildebrand F."/>
            <person name="Pallen M.J."/>
        </authorList>
    </citation>
    <scope>NUCLEOTIDE SEQUENCE</scope>
    <source>
        <strain evidence="2">ChiBcec2-3848</strain>
    </source>
</reference>
<dbReference type="AlphaFoldDB" id="A0A9D2PS46"/>
<evidence type="ECO:0000259" key="1">
    <source>
        <dbReference type="PROSITE" id="PS51677"/>
    </source>
</evidence>
<evidence type="ECO:0000313" key="3">
    <source>
        <dbReference type="Proteomes" id="UP000823886"/>
    </source>
</evidence>
<reference evidence="2" key="2">
    <citation type="submission" date="2021-04" db="EMBL/GenBank/DDBJ databases">
        <authorList>
            <person name="Gilroy R."/>
        </authorList>
    </citation>
    <scope>NUCLEOTIDE SEQUENCE</scope>
    <source>
        <strain evidence="2">ChiBcec2-3848</strain>
    </source>
</reference>
<dbReference type="Pfam" id="PF01522">
    <property type="entry name" value="Polysacc_deac_1"/>
    <property type="match status" value="1"/>
</dbReference>
<dbReference type="EMBL" id="DWVZ01000197">
    <property type="protein sequence ID" value="HJC64716.1"/>
    <property type="molecule type" value="Genomic_DNA"/>
</dbReference>
<dbReference type="CDD" id="cd10917">
    <property type="entry name" value="CE4_NodB_like_6s_7s"/>
    <property type="match status" value="1"/>
</dbReference>
<name>A0A9D2PS46_9FIRM</name>
<sequence length="254" mass="28967">MPKRFLNSLLVFAFAGLLILSAVTWAPKILSVSSTVGTRELPIYCVETQKPQISISFDAAWGNEDTQTILDILASHQVKATFFMTGGWVESFPDDVKKIYEAGHDLGNHSESHQYMTKLSDEEKTQELMTVHNKVKELTGYEMFLFRPPYGDYNNEVVTNARKNGYYPIQWDVDSLDWKDYGAEEIVKKVTEHKNLGNGSIILCHNGAKYTKDALDTVITTLQEKGYEFVPISQLIYRDNYHMNHEGRQIPDES</sequence>
<dbReference type="InterPro" id="IPR050248">
    <property type="entry name" value="Polysacc_deacetylase_ArnD"/>
</dbReference>
<dbReference type="GO" id="GO:0016020">
    <property type="term" value="C:membrane"/>
    <property type="evidence" value="ECO:0007669"/>
    <property type="project" value="TreeGrafter"/>
</dbReference>
<dbReference type="Gene3D" id="3.20.20.370">
    <property type="entry name" value="Glycoside hydrolase/deacetylase"/>
    <property type="match status" value="1"/>
</dbReference>
<gene>
    <name evidence="2" type="ORF">H9753_14065</name>
</gene>
<dbReference type="PROSITE" id="PS51677">
    <property type="entry name" value="NODB"/>
    <property type="match status" value="1"/>
</dbReference>
<dbReference type="InterPro" id="IPR002509">
    <property type="entry name" value="NODB_dom"/>
</dbReference>
<dbReference type="SUPFAM" id="SSF88713">
    <property type="entry name" value="Glycoside hydrolase/deacetylase"/>
    <property type="match status" value="1"/>
</dbReference>